<keyword evidence="2" id="KW-1185">Reference proteome</keyword>
<organism evidence="1 2">
    <name type="scientific">Lyophyllum shimeji</name>
    <name type="common">Hon-shimeji</name>
    <name type="synonym">Tricholoma shimeji</name>
    <dbReference type="NCBI Taxonomy" id="47721"/>
    <lineage>
        <taxon>Eukaryota</taxon>
        <taxon>Fungi</taxon>
        <taxon>Dikarya</taxon>
        <taxon>Basidiomycota</taxon>
        <taxon>Agaricomycotina</taxon>
        <taxon>Agaricomycetes</taxon>
        <taxon>Agaricomycetidae</taxon>
        <taxon>Agaricales</taxon>
        <taxon>Tricholomatineae</taxon>
        <taxon>Lyophyllaceae</taxon>
        <taxon>Lyophyllum</taxon>
    </lineage>
</organism>
<accession>A0A9P3PX08</accession>
<dbReference type="AlphaFoldDB" id="A0A9P3PX08"/>
<comment type="caution">
    <text evidence="1">The sequence shown here is derived from an EMBL/GenBank/DDBJ whole genome shotgun (WGS) entry which is preliminary data.</text>
</comment>
<dbReference type="EMBL" id="BRPK01000013">
    <property type="protein sequence ID" value="GLB43144.1"/>
    <property type="molecule type" value="Genomic_DNA"/>
</dbReference>
<sequence length="224" mass="25365">MAKMIKDKKAPRGARCPARIDVKGLFALDVDDSIWQDVGLDDDEDPEVEPPPWLSNEGVRNGIKAMLERDRCVEEETRLRHECRSLREWFAEEWRIVSVPCSLADAEAVEYELQLRRAALCHLCAVWQKYTQSLDFGDLSTLPEWGPSPEEIMAARIAQGTASVNEAEEDWDLDQRASLDDEDGLDVVEADETDLLLVDTLDTVDLADAFRSMSTEDSDIYFDP</sequence>
<dbReference type="Proteomes" id="UP001063166">
    <property type="component" value="Unassembled WGS sequence"/>
</dbReference>
<protein>
    <submittedName>
        <fullName evidence="1">Uncharacterized protein</fullName>
    </submittedName>
</protein>
<reference evidence="1" key="1">
    <citation type="submission" date="2022-07" db="EMBL/GenBank/DDBJ databases">
        <title>The genome of Lyophyllum shimeji provides insight into the initial evolution of ectomycorrhizal fungal genome.</title>
        <authorList>
            <person name="Kobayashi Y."/>
            <person name="Shibata T."/>
            <person name="Hirakawa H."/>
            <person name="Shigenobu S."/>
            <person name="Nishiyama T."/>
            <person name="Yamada A."/>
            <person name="Hasebe M."/>
            <person name="Kawaguchi M."/>
        </authorList>
    </citation>
    <scope>NUCLEOTIDE SEQUENCE</scope>
    <source>
        <strain evidence="1">AT787</strain>
    </source>
</reference>
<evidence type="ECO:0000313" key="2">
    <source>
        <dbReference type="Proteomes" id="UP001063166"/>
    </source>
</evidence>
<name>A0A9P3PX08_LYOSH</name>
<evidence type="ECO:0000313" key="1">
    <source>
        <dbReference type="EMBL" id="GLB43144.1"/>
    </source>
</evidence>
<proteinExistence type="predicted"/>
<dbReference type="OrthoDB" id="2976829at2759"/>
<gene>
    <name evidence="1" type="ORF">LshimejAT787_1300450</name>
</gene>